<gene>
    <name evidence="1" type="ORF">CFter6_1367</name>
</gene>
<dbReference type="EMBL" id="CP013232">
    <property type="protein sequence ID" value="AMO94078.1"/>
    <property type="molecule type" value="Genomic_DNA"/>
</dbReference>
<accession>A0A127P8J4</accession>
<dbReference type="PATRIC" id="fig|158899.10.peg.1380"/>
<dbReference type="Proteomes" id="UP000072421">
    <property type="component" value="Chromosome"/>
</dbReference>
<dbReference type="SUPFAM" id="SSF141571">
    <property type="entry name" value="Pentapeptide repeat-like"/>
    <property type="match status" value="1"/>
</dbReference>
<reference evidence="1 2" key="1">
    <citation type="submission" date="2015-11" db="EMBL/GenBank/DDBJ databases">
        <title>Exploring the genomic traits of fungus-feeding bacterial genus Collimonas.</title>
        <authorList>
            <person name="Song C."/>
            <person name="Schmidt R."/>
            <person name="de Jager V."/>
            <person name="Krzyzanowska D."/>
            <person name="Jongedijk E."/>
            <person name="Cankar K."/>
            <person name="Beekwilder J."/>
            <person name="van Veen A."/>
            <person name="de Boer W."/>
            <person name="van Veen J.A."/>
            <person name="Garbeva P."/>
        </authorList>
    </citation>
    <scope>NUCLEOTIDE SEQUENCE [LARGE SCALE GENOMIC DNA]</scope>
    <source>
        <strain evidence="1 2">Ter6</strain>
    </source>
</reference>
<dbReference type="InterPro" id="IPR011050">
    <property type="entry name" value="Pectin_lyase_fold/virulence"/>
</dbReference>
<sequence length="416" mass="46340">MTTRRRFLSAALGAAVFPILTGCKNMNKQNIRTFGKTFDYLKDPMLRQKEVGDVLLTVQNAEFSGEKFEGMEWRNIRFINCDFAGAYEIAPRKLTDAKFEDCRFTGILSYGVTDNVQFLHCSWTGQSVMYGERGSKNTLFQECQFFGPDADKNHWGGVGTDGEAEFVKCKAKWFGFSGQTKLSIRDCEFEDSEIDTDSFGNSGENFLSSAVLIENSKLRGKFEIISRQLQSLIIRNTALDHIDLSNSTVKGDVLIEGLEAGFVDALFDKAASLTIRSSKVNGNGRDVFQTSPAGIVRIDIDGVTFGKGEEPVFIGGGFSNKQEIARVNQYLRLHNCKIPVLASNHLNTENLILDTCAIQEASFKESRISRLDIKNTKILERLDFTNTQVETQDLTTLAPYKGRVDKLDGSNVKLPG</sequence>
<dbReference type="Gene3D" id="2.160.20.80">
    <property type="entry name" value="E3 ubiquitin-protein ligase SopA"/>
    <property type="match status" value="1"/>
</dbReference>
<dbReference type="RefSeq" id="WP_150118662.1">
    <property type="nucleotide sequence ID" value="NZ_CP013232.1"/>
</dbReference>
<dbReference type="PROSITE" id="PS51257">
    <property type="entry name" value="PROKAR_LIPOPROTEIN"/>
    <property type="match status" value="1"/>
</dbReference>
<dbReference type="SUPFAM" id="SSF51126">
    <property type="entry name" value="Pectin lyase-like"/>
    <property type="match status" value="1"/>
</dbReference>
<organism evidence="1">
    <name type="scientific">Collimonas fungivorans</name>
    <dbReference type="NCBI Taxonomy" id="158899"/>
    <lineage>
        <taxon>Bacteria</taxon>
        <taxon>Pseudomonadati</taxon>
        <taxon>Pseudomonadota</taxon>
        <taxon>Betaproteobacteria</taxon>
        <taxon>Burkholderiales</taxon>
        <taxon>Oxalobacteraceae</taxon>
        <taxon>Collimonas</taxon>
    </lineage>
</organism>
<evidence type="ECO:0000313" key="1">
    <source>
        <dbReference type="EMBL" id="AMO94078.1"/>
    </source>
</evidence>
<proteinExistence type="predicted"/>
<protein>
    <submittedName>
        <fullName evidence="1">Pentapeptide repeats family protein</fullName>
    </submittedName>
</protein>
<dbReference type="OrthoDB" id="8780059at2"/>
<dbReference type="AlphaFoldDB" id="A0A127P8J4"/>
<evidence type="ECO:0000313" key="2">
    <source>
        <dbReference type="Proteomes" id="UP000072421"/>
    </source>
</evidence>
<name>A0A127P8J4_9BURK</name>